<dbReference type="Gene3D" id="2.30.42.10">
    <property type="match status" value="1"/>
</dbReference>
<evidence type="ECO:0000256" key="2">
    <source>
        <dbReference type="ARBA" id="ARBA00022801"/>
    </source>
</evidence>
<feature type="domain" description="PDZ" evidence="5">
    <location>
        <begin position="309"/>
        <end position="385"/>
    </location>
</feature>
<reference evidence="6" key="2">
    <citation type="submission" date="2022-03" db="EMBL/GenBank/DDBJ databases">
        <authorList>
            <person name="Ryngajllo M."/>
            <person name="Jacek P."/>
            <person name="Kubiak K."/>
        </authorList>
    </citation>
    <scope>NUCLEOTIDE SEQUENCE</scope>
    <source>
        <strain evidence="6">SI1</strain>
    </source>
</reference>
<evidence type="ECO:0000256" key="4">
    <source>
        <dbReference type="SAM" id="SignalP"/>
    </source>
</evidence>
<dbReference type="InterPro" id="IPR001940">
    <property type="entry name" value="Peptidase_S1C"/>
</dbReference>
<dbReference type="GO" id="GO:0006508">
    <property type="term" value="P:proteolysis"/>
    <property type="evidence" value="ECO:0007669"/>
    <property type="project" value="UniProtKB-KW"/>
</dbReference>
<name>A0AAW5ERQ8_NOVHA</name>
<feature type="region of interest" description="Disordered" evidence="3">
    <location>
        <begin position="33"/>
        <end position="64"/>
    </location>
</feature>
<feature type="chain" id="PRO_5043599310" evidence="4">
    <location>
        <begin position="30"/>
        <end position="403"/>
    </location>
</feature>
<dbReference type="Gene3D" id="2.40.10.120">
    <property type="match status" value="1"/>
</dbReference>
<dbReference type="Proteomes" id="UP001202887">
    <property type="component" value="Unassembled WGS sequence"/>
</dbReference>
<proteinExistence type="predicted"/>
<dbReference type="InterPro" id="IPR009003">
    <property type="entry name" value="Peptidase_S1_PA"/>
</dbReference>
<evidence type="ECO:0000313" key="7">
    <source>
        <dbReference type="Proteomes" id="UP001202887"/>
    </source>
</evidence>
<dbReference type="Pfam" id="PF13365">
    <property type="entry name" value="Trypsin_2"/>
    <property type="match status" value="1"/>
</dbReference>
<accession>A0AAW5ERQ8</accession>
<dbReference type="Pfam" id="PF13180">
    <property type="entry name" value="PDZ_2"/>
    <property type="match status" value="1"/>
</dbReference>
<evidence type="ECO:0000256" key="3">
    <source>
        <dbReference type="SAM" id="MobiDB-lite"/>
    </source>
</evidence>
<dbReference type="AlphaFoldDB" id="A0AAW5ERQ8"/>
<evidence type="ECO:0000259" key="5">
    <source>
        <dbReference type="PROSITE" id="PS50106"/>
    </source>
</evidence>
<dbReference type="GO" id="GO:0004252">
    <property type="term" value="F:serine-type endopeptidase activity"/>
    <property type="evidence" value="ECO:0007669"/>
    <property type="project" value="InterPro"/>
</dbReference>
<dbReference type="EMBL" id="JAIBCX010000007">
    <property type="protein sequence ID" value="MCJ8353194.1"/>
    <property type="molecule type" value="Genomic_DNA"/>
</dbReference>
<dbReference type="PANTHER" id="PTHR43343">
    <property type="entry name" value="PEPTIDASE S12"/>
    <property type="match status" value="1"/>
</dbReference>
<organism evidence="6 7">
    <name type="scientific">Novacetimonas hansenii</name>
    <name type="common">Komagataeibacter hansenii</name>
    <dbReference type="NCBI Taxonomy" id="436"/>
    <lineage>
        <taxon>Bacteria</taxon>
        <taxon>Pseudomonadati</taxon>
        <taxon>Pseudomonadota</taxon>
        <taxon>Alphaproteobacteria</taxon>
        <taxon>Acetobacterales</taxon>
        <taxon>Acetobacteraceae</taxon>
        <taxon>Novacetimonas</taxon>
    </lineage>
</organism>
<feature type="signal peptide" evidence="4">
    <location>
        <begin position="1"/>
        <end position="29"/>
    </location>
</feature>
<keyword evidence="1" id="KW-0645">Protease</keyword>
<evidence type="ECO:0000256" key="1">
    <source>
        <dbReference type="ARBA" id="ARBA00022670"/>
    </source>
</evidence>
<dbReference type="PANTHER" id="PTHR43343:SF3">
    <property type="entry name" value="PROTEASE DO-LIKE 8, CHLOROPLASTIC"/>
    <property type="match status" value="1"/>
</dbReference>
<dbReference type="SUPFAM" id="SSF50494">
    <property type="entry name" value="Trypsin-like serine proteases"/>
    <property type="match status" value="1"/>
</dbReference>
<comment type="caution">
    <text evidence="6">The sequence shown here is derived from an EMBL/GenBank/DDBJ whole genome shotgun (WGS) entry which is preliminary data.</text>
</comment>
<sequence>MARRLSRLYAIMPLTLAYALPPCPGGAWAQAGVATPPAAASPGTISSGTISSGTTSPGASPTASPFAPAMPPVVSSGPLTFAPLVRLVGPAVVNIAVTQDVHGQRNGQRVLPSVRGTPFEHKFRERMRSHGEEMLGAGSGFVIDPDGVIVTNTHVVGDADHITVSLANGTELPAHLIGSDDLTDIAVIKVQPPHPLPFVRWGDSRLVNIGDWIMAAGNPFGLGSSVTAGIVSARGRDIGTSPFDDFLQLDAPINPGNSGGPSFNLSGQVVALNTAIVSPTGGSVGIGFGIPSEIVAPIVEELRRNGHIDRGWLGVTLTDGGDTHVTGVEIVGIDHGGPAMKAGLHIGDYITAVNDEPIDSSRMLIRSVAAKRPASTVMLHIRRRHETLSIPANVGFRPDDTDD</sequence>
<dbReference type="RefSeq" id="WP_247066440.1">
    <property type="nucleotide sequence ID" value="NZ_CP094848.1"/>
</dbReference>
<evidence type="ECO:0000313" key="6">
    <source>
        <dbReference type="EMBL" id="MCJ8353194.1"/>
    </source>
</evidence>
<dbReference type="SUPFAM" id="SSF50156">
    <property type="entry name" value="PDZ domain-like"/>
    <property type="match status" value="1"/>
</dbReference>
<keyword evidence="4" id="KW-0732">Signal</keyword>
<keyword evidence="2" id="KW-0378">Hydrolase</keyword>
<dbReference type="PROSITE" id="PS50106">
    <property type="entry name" value="PDZ"/>
    <property type="match status" value="1"/>
</dbReference>
<dbReference type="SMART" id="SM00228">
    <property type="entry name" value="PDZ"/>
    <property type="match status" value="1"/>
</dbReference>
<protein>
    <submittedName>
        <fullName evidence="6">Trypsin-like peptidase domain-containing protein</fullName>
    </submittedName>
</protein>
<dbReference type="InterPro" id="IPR001478">
    <property type="entry name" value="PDZ"/>
</dbReference>
<dbReference type="InterPro" id="IPR036034">
    <property type="entry name" value="PDZ_sf"/>
</dbReference>
<dbReference type="InterPro" id="IPR051201">
    <property type="entry name" value="Chloro_Bact_Ser_Proteases"/>
</dbReference>
<reference evidence="6" key="1">
    <citation type="journal article" date="2021" name="Polymers (Basel)">
        <title>Highly Stretchable Bacterial Cellulose Produced by Komagataeibacter hansenii SI1.</title>
        <authorList>
            <person name="Cielecka I."/>
            <person name="Ryngajllo M."/>
            <person name="Maniukiewicz W."/>
            <person name="Bielecki S."/>
        </authorList>
    </citation>
    <scope>NUCLEOTIDE SEQUENCE</scope>
    <source>
        <strain evidence="6">SI1</strain>
    </source>
</reference>
<dbReference type="PRINTS" id="PR00834">
    <property type="entry name" value="PROTEASES2C"/>
</dbReference>
<gene>
    <name evidence="6" type="ORF">K1W68_04170</name>
</gene>